<organism evidence="2 3">
    <name type="scientific">Galemys pyrenaicus</name>
    <name type="common">Iberian desman</name>
    <name type="synonym">Pyrenean desman</name>
    <dbReference type="NCBI Taxonomy" id="202257"/>
    <lineage>
        <taxon>Eukaryota</taxon>
        <taxon>Metazoa</taxon>
        <taxon>Chordata</taxon>
        <taxon>Craniata</taxon>
        <taxon>Vertebrata</taxon>
        <taxon>Euteleostomi</taxon>
        <taxon>Mammalia</taxon>
        <taxon>Eutheria</taxon>
        <taxon>Laurasiatheria</taxon>
        <taxon>Eulipotyphla</taxon>
        <taxon>Talpidae</taxon>
        <taxon>Galemys</taxon>
    </lineage>
</organism>
<comment type="caution">
    <text evidence="2">The sequence shown here is derived from an EMBL/GenBank/DDBJ whole genome shotgun (WGS) entry which is preliminary data.</text>
</comment>
<feature type="compositionally biased region" description="Low complexity" evidence="1">
    <location>
        <begin position="25"/>
        <end position="36"/>
    </location>
</feature>
<dbReference type="Proteomes" id="UP000700334">
    <property type="component" value="Unassembled WGS sequence"/>
</dbReference>
<protein>
    <submittedName>
        <fullName evidence="2">Uncharacterized protein</fullName>
    </submittedName>
</protein>
<name>A0A8J6DFL8_GALPY</name>
<evidence type="ECO:0000313" key="3">
    <source>
        <dbReference type="Proteomes" id="UP000700334"/>
    </source>
</evidence>
<feature type="compositionally biased region" description="Basic residues" evidence="1">
    <location>
        <begin position="66"/>
        <end position="77"/>
    </location>
</feature>
<proteinExistence type="predicted"/>
<feature type="compositionally biased region" description="Polar residues" evidence="1">
    <location>
        <begin position="128"/>
        <end position="142"/>
    </location>
</feature>
<sequence>LQSPEGGGQEGFRNPGEEARGGGALEAPAGPGLCPPDGSSLSSLPVLDTQYSAREGVSAEAGESARHHRSDQRHLRWAQHWPQSPGTARSKRQSPPSATSLTLVWLLLRGVESLGPEKDSAKAGKALGNSQSCACSGTSAGPSAQPGREARGRGSLWLCPAGPACRRRDARQLAAARTISAISVWCIIIL</sequence>
<feature type="non-terminal residue" evidence="2">
    <location>
        <position position="190"/>
    </location>
</feature>
<feature type="region of interest" description="Disordered" evidence="1">
    <location>
        <begin position="117"/>
        <end position="153"/>
    </location>
</feature>
<feature type="region of interest" description="Disordered" evidence="1">
    <location>
        <begin position="1"/>
        <end position="97"/>
    </location>
</feature>
<dbReference type="EMBL" id="JAGFMF010012100">
    <property type="protein sequence ID" value="KAG8507697.1"/>
    <property type="molecule type" value="Genomic_DNA"/>
</dbReference>
<feature type="compositionally biased region" description="Gly residues" evidence="1">
    <location>
        <begin position="1"/>
        <end position="10"/>
    </location>
</feature>
<keyword evidence="3" id="KW-1185">Reference proteome</keyword>
<gene>
    <name evidence="2" type="ORF">J0S82_019739</name>
</gene>
<evidence type="ECO:0000256" key="1">
    <source>
        <dbReference type="SAM" id="MobiDB-lite"/>
    </source>
</evidence>
<feature type="compositionally biased region" description="Polar residues" evidence="1">
    <location>
        <begin position="81"/>
        <end position="97"/>
    </location>
</feature>
<reference evidence="2" key="1">
    <citation type="journal article" date="2021" name="Evol. Appl.">
        <title>The genome of the Pyrenean desman and the effects of bottlenecks and inbreeding on the genomic landscape of an endangered species.</title>
        <authorList>
            <person name="Escoda L."/>
            <person name="Castresana J."/>
        </authorList>
    </citation>
    <scope>NUCLEOTIDE SEQUENCE</scope>
    <source>
        <strain evidence="2">IBE-C5619</strain>
    </source>
</reference>
<evidence type="ECO:0000313" key="2">
    <source>
        <dbReference type="EMBL" id="KAG8507697.1"/>
    </source>
</evidence>
<accession>A0A8J6DFL8</accession>
<dbReference type="AlphaFoldDB" id="A0A8J6DFL8"/>